<accession>A0A2M9HFR4</accession>
<feature type="transmembrane region" description="Helical" evidence="1">
    <location>
        <begin position="86"/>
        <end position="102"/>
    </location>
</feature>
<dbReference type="InterPro" id="IPR011733">
    <property type="entry name" value="CHP02185_IM"/>
</dbReference>
<reference evidence="2 3" key="1">
    <citation type="submission" date="2017-10" db="EMBL/GenBank/DDBJ databases">
        <title>Draft genome sequences of strains TRE 1, TRE 9, TRE H and TRI 7, isolated from tamarins, belonging to four potential novel Bifidobacterium species.</title>
        <authorList>
            <person name="Mattarelli P."/>
            <person name="Modesto M."/>
            <person name="Puglisi E."/>
            <person name="Morelli L."/>
            <person name="Spezio C."/>
            <person name="Bonetti A."/>
            <person name="Sandri C."/>
        </authorList>
    </citation>
    <scope>NUCLEOTIDE SEQUENCE [LARGE SCALE GENOMIC DNA]</scope>
    <source>
        <strain evidence="3">TRI7</strain>
    </source>
</reference>
<feature type="transmembrane region" description="Helical" evidence="1">
    <location>
        <begin position="60"/>
        <end position="79"/>
    </location>
</feature>
<name>A0A2M9HFR4_9BIFI</name>
<keyword evidence="1" id="KW-1133">Transmembrane helix</keyword>
<dbReference type="RefSeq" id="WP_100512631.1">
    <property type="nucleotide sequence ID" value="NZ_PEBK01000003.1"/>
</dbReference>
<dbReference type="Pfam" id="PF09605">
    <property type="entry name" value="Trep_Strep"/>
    <property type="match status" value="1"/>
</dbReference>
<keyword evidence="1" id="KW-0812">Transmembrane</keyword>
<evidence type="ECO:0000256" key="1">
    <source>
        <dbReference type="SAM" id="Phobius"/>
    </source>
</evidence>
<dbReference type="AlphaFoldDB" id="A0A2M9HFR4"/>
<dbReference type="NCBIfam" id="TIGR02185">
    <property type="entry name" value="Trep_Strep"/>
    <property type="match status" value="1"/>
</dbReference>
<feature type="transmembrane region" description="Helical" evidence="1">
    <location>
        <begin position="34"/>
        <end position="54"/>
    </location>
</feature>
<dbReference type="OrthoDB" id="9781459at2"/>
<keyword evidence="1" id="KW-0472">Membrane</keyword>
<proteinExistence type="predicted"/>
<evidence type="ECO:0000313" key="3">
    <source>
        <dbReference type="Proteomes" id="UP000231451"/>
    </source>
</evidence>
<feature type="transmembrane region" description="Helical" evidence="1">
    <location>
        <begin position="184"/>
        <end position="204"/>
    </location>
</feature>
<feature type="transmembrane region" description="Helical" evidence="1">
    <location>
        <begin position="137"/>
        <end position="156"/>
    </location>
</feature>
<protein>
    <submittedName>
        <fullName evidence="2">Uncharacterized protein</fullName>
    </submittedName>
</protein>
<feature type="transmembrane region" description="Helical" evidence="1">
    <location>
        <begin position="108"/>
        <end position="125"/>
    </location>
</feature>
<evidence type="ECO:0000313" key="2">
    <source>
        <dbReference type="EMBL" id="PJM75626.1"/>
    </source>
</evidence>
<organism evidence="2 3">
    <name type="scientific">Bifidobacterium simiarum</name>
    <dbReference type="NCBI Taxonomy" id="2045441"/>
    <lineage>
        <taxon>Bacteria</taxon>
        <taxon>Bacillati</taxon>
        <taxon>Actinomycetota</taxon>
        <taxon>Actinomycetes</taxon>
        <taxon>Bifidobacteriales</taxon>
        <taxon>Bifidobacteriaceae</taxon>
        <taxon>Bifidobacterium</taxon>
    </lineage>
</organism>
<dbReference type="Proteomes" id="UP000231451">
    <property type="component" value="Unassembled WGS sequence"/>
</dbReference>
<sequence>MTEQTTAAQTTTAQPATAAPAAVASRAKLGTRDYILIGVYAALYFVLIAIAAAVVQPLPFGMPFMGFACGILGGVPYMLTLTKSRRFGAVTILGVLLALLMGVIHGNVYTIVTAVAASVIADLIARTGDYRRISLNVLSAGVFNLWNLGLFLPFYIGRNDYLAAMVAKKGETATAQMAGLFPAWMLPVLVVLGVIGGLIGAWIARPMMRRHFERAGLV</sequence>
<gene>
    <name evidence="2" type="ORF">CSQ87_04175</name>
</gene>
<dbReference type="EMBL" id="PEBK01000003">
    <property type="protein sequence ID" value="PJM75626.1"/>
    <property type="molecule type" value="Genomic_DNA"/>
</dbReference>
<keyword evidence="3" id="KW-1185">Reference proteome</keyword>
<comment type="caution">
    <text evidence="2">The sequence shown here is derived from an EMBL/GenBank/DDBJ whole genome shotgun (WGS) entry which is preliminary data.</text>
</comment>